<evidence type="ECO:0000313" key="1">
    <source>
        <dbReference type="EMBL" id="EYC22124.1"/>
    </source>
</evidence>
<proteinExistence type="predicted"/>
<keyword evidence="2" id="KW-1185">Reference proteome</keyword>
<name>A0A016V3A0_9BILA</name>
<comment type="caution">
    <text evidence="1">The sequence shown here is derived from an EMBL/GenBank/DDBJ whole genome shotgun (WGS) entry which is preliminary data.</text>
</comment>
<reference evidence="2" key="1">
    <citation type="journal article" date="2015" name="Nat. Genet.">
        <title>The genome and transcriptome of the zoonotic hookworm Ancylostoma ceylanicum identify infection-specific gene families.</title>
        <authorList>
            <person name="Schwarz E.M."/>
            <person name="Hu Y."/>
            <person name="Antoshechkin I."/>
            <person name="Miller M.M."/>
            <person name="Sternberg P.W."/>
            <person name="Aroian R.V."/>
        </authorList>
    </citation>
    <scope>NUCLEOTIDE SEQUENCE</scope>
    <source>
        <strain evidence="2">HY135</strain>
    </source>
</reference>
<dbReference type="Proteomes" id="UP000024635">
    <property type="component" value="Unassembled WGS sequence"/>
</dbReference>
<dbReference type="EMBL" id="JARK01001354">
    <property type="protein sequence ID" value="EYC22124.1"/>
    <property type="molecule type" value="Genomic_DNA"/>
</dbReference>
<gene>
    <name evidence="1" type="primary">Acey_s0018.g3730</name>
    <name evidence="1" type="ORF">Y032_0018g3730</name>
</gene>
<accession>A0A016V3A0</accession>
<dbReference type="AlphaFoldDB" id="A0A016V3A0"/>
<organism evidence="1 2">
    <name type="scientific">Ancylostoma ceylanicum</name>
    <dbReference type="NCBI Taxonomy" id="53326"/>
    <lineage>
        <taxon>Eukaryota</taxon>
        <taxon>Metazoa</taxon>
        <taxon>Ecdysozoa</taxon>
        <taxon>Nematoda</taxon>
        <taxon>Chromadorea</taxon>
        <taxon>Rhabditida</taxon>
        <taxon>Rhabditina</taxon>
        <taxon>Rhabditomorpha</taxon>
        <taxon>Strongyloidea</taxon>
        <taxon>Ancylostomatidae</taxon>
        <taxon>Ancylostomatinae</taxon>
        <taxon>Ancylostoma</taxon>
    </lineage>
</organism>
<evidence type="ECO:0000313" key="2">
    <source>
        <dbReference type="Proteomes" id="UP000024635"/>
    </source>
</evidence>
<protein>
    <submittedName>
        <fullName evidence="1">Uncharacterized protein</fullName>
    </submittedName>
</protein>
<sequence length="79" mass="8836">MDTDFVISTTSSSLWEIWVQLVVLEVQVESVHWYINGKEGMVGSDRDGMGRECERNKVHAGILKEAKHEGEKASMSIGI</sequence>